<dbReference type="SMART" id="SM00972">
    <property type="entry name" value="SCPU"/>
    <property type="match status" value="2"/>
</dbReference>
<dbReference type="RefSeq" id="WP_094781214.1">
    <property type="nucleotide sequence ID" value="NZ_CYGX02000045.1"/>
</dbReference>
<reference evidence="4 5" key="1">
    <citation type="submission" date="2016-12" db="EMBL/GenBank/DDBJ databases">
        <authorList>
            <person name="Song W.-J."/>
            <person name="Kurnit D.M."/>
        </authorList>
    </citation>
    <scope>NUCLEOTIDE SEQUENCE [LARGE SCALE GENOMIC DNA]</scope>
    <source>
        <strain evidence="4 5">STM7296</strain>
    </source>
</reference>
<dbReference type="Proteomes" id="UP000187012">
    <property type="component" value="Unassembled WGS sequence"/>
</dbReference>
<dbReference type="PANTHER" id="PTHR37089">
    <property type="entry name" value="PROTEIN U-RELATED"/>
    <property type="match status" value="1"/>
</dbReference>
<sequence>MSHRCQCTLLLILMLLIGGLGLPHPAEAQTVSCANPTVSNVQFGTVDFTTGTLNVSGSIGWSCTSTGILGLLLSPQANIVMCLNLNTGTGGTQANPRLLSNGSNTLQYQLYANATHSQIWGSTATSATPIPISISVAIPAGLILSTTITGQTPFYAQLPGGQTTAPVGTYNSTLSATVNGSYNTNTSTPPSSCTSGPNALNPGSAAFVASATVQKACVVTANNVNLGAVPSTAVNTTASNTLSVTCTNGTPFFVGLAPSNGNTAGAGVMKGTRSGNTDQVPYQLSSTPGPGGTPWGNTATSTTAGNGKAGSGSGLAQSLTVYATAPSANYTPDSYSDTVTVNVNY</sequence>
<feature type="region of interest" description="Disordered" evidence="1">
    <location>
        <begin position="286"/>
        <end position="310"/>
    </location>
</feature>
<dbReference type="AlphaFoldDB" id="A0A1N7S8P3"/>
<feature type="chain" id="PRO_5009944225" evidence="2">
    <location>
        <begin position="29"/>
        <end position="345"/>
    </location>
</feature>
<name>A0A1N7S8P3_9BURK</name>
<dbReference type="InterPro" id="IPR007893">
    <property type="entry name" value="Spore_coat_U/FanG"/>
</dbReference>
<keyword evidence="4" id="KW-0167">Capsid protein</keyword>
<protein>
    <submittedName>
        <fullName evidence="4">Spore coat protein U</fullName>
    </submittedName>
</protein>
<evidence type="ECO:0000256" key="2">
    <source>
        <dbReference type="SAM" id="SignalP"/>
    </source>
</evidence>
<accession>A0A1N7S8P3</accession>
<evidence type="ECO:0000313" key="4">
    <source>
        <dbReference type="EMBL" id="SIT43691.1"/>
    </source>
</evidence>
<dbReference type="OrthoDB" id="8751277at2"/>
<dbReference type="STRING" id="1247936.BN2475_450004"/>
<dbReference type="EMBL" id="CYGX02000045">
    <property type="protein sequence ID" value="SIT43691.1"/>
    <property type="molecule type" value="Genomic_DNA"/>
</dbReference>
<evidence type="ECO:0000256" key="1">
    <source>
        <dbReference type="SAM" id="MobiDB-lite"/>
    </source>
</evidence>
<proteinExistence type="predicted"/>
<evidence type="ECO:0000259" key="3">
    <source>
        <dbReference type="Pfam" id="PF05229"/>
    </source>
</evidence>
<feature type="domain" description="Spore coat protein U/FanG" evidence="3">
    <location>
        <begin position="205"/>
        <end position="341"/>
    </location>
</feature>
<feature type="domain" description="Spore coat protein U/FanG" evidence="3">
    <location>
        <begin position="30"/>
        <end position="177"/>
    </location>
</feature>
<gene>
    <name evidence="4" type="ORF">BN2475_450004</name>
</gene>
<dbReference type="Pfam" id="PF05229">
    <property type="entry name" value="SCPU"/>
    <property type="match status" value="2"/>
</dbReference>
<dbReference type="InterPro" id="IPR053167">
    <property type="entry name" value="Spore_coat_component"/>
</dbReference>
<evidence type="ECO:0000313" key="5">
    <source>
        <dbReference type="Proteomes" id="UP000187012"/>
    </source>
</evidence>
<keyword evidence="4" id="KW-0946">Virion</keyword>
<feature type="signal peptide" evidence="2">
    <location>
        <begin position="1"/>
        <end position="28"/>
    </location>
</feature>
<keyword evidence="2" id="KW-0732">Signal</keyword>
<keyword evidence="5" id="KW-1185">Reference proteome</keyword>
<dbReference type="PANTHER" id="PTHR37089:SF1">
    <property type="entry name" value="MEMBRANE PROTEIN"/>
    <property type="match status" value="1"/>
</dbReference>
<organism evidence="4 5">
    <name type="scientific">Paraburkholderia ribeironis</name>
    <dbReference type="NCBI Taxonomy" id="1247936"/>
    <lineage>
        <taxon>Bacteria</taxon>
        <taxon>Pseudomonadati</taxon>
        <taxon>Pseudomonadota</taxon>
        <taxon>Betaproteobacteria</taxon>
        <taxon>Burkholderiales</taxon>
        <taxon>Burkholderiaceae</taxon>
        <taxon>Paraburkholderia</taxon>
    </lineage>
</organism>
<feature type="compositionally biased region" description="Low complexity" evidence="1">
    <location>
        <begin position="295"/>
        <end position="306"/>
    </location>
</feature>